<feature type="transmembrane region" description="Helical" evidence="1">
    <location>
        <begin position="48"/>
        <end position="66"/>
    </location>
</feature>
<keyword evidence="1" id="KW-0472">Membrane</keyword>
<gene>
    <name evidence="2" type="ORF">LV89_04098</name>
</gene>
<dbReference type="RefSeq" id="WP_109744763.1">
    <property type="nucleotide sequence ID" value="NZ_QGGO01000030.1"/>
</dbReference>
<dbReference type="AlphaFoldDB" id="A0A316DMD9"/>
<organism evidence="2 3">
    <name type="scientific">Arcicella aurantiaca</name>
    <dbReference type="NCBI Taxonomy" id="591202"/>
    <lineage>
        <taxon>Bacteria</taxon>
        <taxon>Pseudomonadati</taxon>
        <taxon>Bacteroidota</taxon>
        <taxon>Cytophagia</taxon>
        <taxon>Cytophagales</taxon>
        <taxon>Flectobacillaceae</taxon>
        <taxon>Arcicella</taxon>
    </lineage>
</organism>
<proteinExistence type="predicted"/>
<keyword evidence="1" id="KW-0812">Transmembrane</keyword>
<dbReference type="OrthoDB" id="8161897at2"/>
<protein>
    <recommendedName>
        <fullName evidence="4">DoxX-like protein</fullName>
    </recommendedName>
</protein>
<reference evidence="2 3" key="1">
    <citation type="submission" date="2018-05" db="EMBL/GenBank/DDBJ databases">
        <title>Genomic Encyclopedia of Archaeal and Bacterial Type Strains, Phase II (KMG-II): from individual species to whole genera.</title>
        <authorList>
            <person name="Goeker M."/>
        </authorList>
    </citation>
    <scope>NUCLEOTIDE SEQUENCE [LARGE SCALE GENOMIC DNA]</scope>
    <source>
        <strain evidence="2 3">DSM 22214</strain>
    </source>
</reference>
<feature type="transmembrane region" description="Helical" evidence="1">
    <location>
        <begin position="7"/>
        <end position="28"/>
    </location>
</feature>
<evidence type="ECO:0000313" key="3">
    <source>
        <dbReference type="Proteomes" id="UP000245489"/>
    </source>
</evidence>
<evidence type="ECO:0000256" key="1">
    <source>
        <dbReference type="SAM" id="Phobius"/>
    </source>
</evidence>
<feature type="transmembrane region" description="Helical" evidence="1">
    <location>
        <begin position="95"/>
        <end position="112"/>
    </location>
</feature>
<dbReference type="Proteomes" id="UP000245489">
    <property type="component" value="Unassembled WGS sequence"/>
</dbReference>
<accession>A0A316DMD9</accession>
<comment type="caution">
    <text evidence="2">The sequence shown here is derived from an EMBL/GenBank/DDBJ whole genome shotgun (WGS) entry which is preliminary data.</text>
</comment>
<evidence type="ECO:0008006" key="4">
    <source>
        <dbReference type="Google" id="ProtNLM"/>
    </source>
</evidence>
<name>A0A316DMD9_9BACT</name>
<keyword evidence="1" id="KW-1133">Transmembrane helix</keyword>
<feature type="transmembrane region" description="Helical" evidence="1">
    <location>
        <begin position="71"/>
        <end position="89"/>
    </location>
</feature>
<dbReference type="EMBL" id="QGGO01000030">
    <property type="protein sequence ID" value="PWK18399.1"/>
    <property type="molecule type" value="Genomic_DNA"/>
</dbReference>
<keyword evidence="3" id="KW-1185">Reference proteome</keyword>
<sequence length="121" mass="13117">MNIVKQIPAFLLGALFIFGGAAYLFKFAPEQPMTGDAETFMKLFGSTGYMTVIKICELLFGILVLIPKTRALGLILVAPIVVNILIFELHIAKAPGIGVVLVIVNALAMYLVKEKYSSILS</sequence>
<evidence type="ECO:0000313" key="2">
    <source>
        <dbReference type="EMBL" id="PWK18399.1"/>
    </source>
</evidence>